<accession>A0A4Y9PEG6</accession>
<dbReference type="Pfam" id="PF00669">
    <property type="entry name" value="Flagellin_N"/>
    <property type="match status" value="1"/>
</dbReference>
<evidence type="ECO:0000259" key="5">
    <source>
        <dbReference type="Pfam" id="PF00669"/>
    </source>
</evidence>
<feature type="domain" description="Flagellin N-terminal" evidence="5">
    <location>
        <begin position="11"/>
        <end position="141"/>
    </location>
</feature>
<proteinExistence type="inferred from homology"/>
<gene>
    <name evidence="6" type="ORF">E4K64_06235</name>
</gene>
<dbReference type="GO" id="GO:0005576">
    <property type="term" value="C:extracellular region"/>
    <property type="evidence" value="ECO:0007669"/>
    <property type="project" value="UniProtKB-SubCell"/>
</dbReference>
<keyword evidence="6" id="KW-0282">Flagellum</keyword>
<dbReference type="GO" id="GO:0009288">
    <property type="term" value="C:bacterial-type flagellum"/>
    <property type="evidence" value="ECO:0007669"/>
    <property type="project" value="UniProtKB-SubCell"/>
</dbReference>
<evidence type="ECO:0000313" key="7">
    <source>
        <dbReference type="Proteomes" id="UP000297700"/>
    </source>
</evidence>
<sequence length="303" mass="31861">MVAMRVATFAQSNRMIADAMRVESVMANKQIQESTGVVSTDFGGYGSDAQHVVNLQVSVTRAQSYVDAATLADSRIQVMYSAIGSMTDILTQLRSQLSAASTGSSTETNSVITTAQQMLQEMGSLMNTQYDGQYVFAGDKTDTAPVDLTSFSSGVGSTTTADTSYYKGDDEIASVRVAADQTVSYGVTADNSAFEEVMRVLKFVASSTTLSSSDISSALDLAGTALDDTAAVQARLSNAASSIETASARQTDYKSYAETLSNDLTGVDVAAITAQLSTYEAQLTASYSALAKILSINLASYLK</sequence>
<name>A0A4Y9PEG6_9BRAD</name>
<dbReference type="PANTHER" id="PTHR42792:SF1">
    <property type="entry name" value="FLAGELLAR HOOK-ASSOCIATED PROTEIN 3"/>
    <property type="match status" value="1"/>
</dbReference>
<evidence type="ECO:0000256" key="1">
    <source>
        <dbReference type="ARBA" id="ARBA00004365"/>
    </source>
</evidence>
<organism evidence="6 7">
    <name type="scientific">Bradyrhizobium frederickii</name>
    <dbReference type="NCBI Taxonomy" id="2560054"/>
    <lineage>
        <taxon>Bacteria</taxon>
        <taxon>Pseudomonadati</taxon>
        <taxon>Pseudomonadota</taxon>
        <taxon>Alphaproteobacteria</taxon>
        <taxon>Hyphomicrobiales</taxon>
        <taxon>Nitrobacteraceae</taxon>
        <taxon>Bradyrhizobium</taxon>
    </lineage>
</organism>
<reference evidence="6 7" key="1">
    <citation type="submission" date="2019-03" db="EMBL/GenBank/DDBJ databases">
        <title>Bradyrhizobium strains diversity.</title>
        <authorList>
            <person name="Urquiaga M.C.O."/>
            <person name="Hungria M."/>
            <person name="Delamuta J.R.M."/>
            <person name="Klepa M.S."/>
        </authorList>
    </citation>
    <scope>NUCLEOTIDE SEQUENCE [LARGE SCALE GENOMIC DNA]</scope>
    <source>
        <strain evidence="6 7">CNPSo 3426</strain>
    </source>
</reference>
<dbReference type="InterPro" id="IPR001029">
    <property type="entry name" value="Flagellin_N"/>
</dbReference>
<dbReference type="InterPro" id="IPR001492">
    <property type="entry name" value="Flagellin"/>
</dbReference>
<evidence type="ECO:0000256" key="2">
    <source>
        <dbReference type="ARBA" id="ARBA00004613"/>
    </source>
</evidence>
<evidence type="ECO:0000313" key="6">
    <source>
        <dbReference type="EMBL" id="TFV78774.1"/>
    </source>
</evidence>
<keyword evidence="6" id="KW-0969">Cilium</keyword>
<evidence type="ECO:0000256" key="4">
    <source>
        <dbReference type="ARBA" id="ARBA00023143"/>
    </source>
</evidence>
<keyword evidence="6" id="KW-0966">Cell projection</keyword>
<dbReference type="GO" id="GO:0005198">
    <property type="term" value="F:structural molecule activity"/>
    <property type="evidence" value="ECO:0007669"/>
    <property type="project" value="InterPro"/>
</dbReference>
<dbReference type="SUPFAM" id="SSF64518">
    <property type="entry name" value="Phase 1 flagellin"/>
    <property type="match status" value="1"/>
</dbReference>
<dbReference type="RefSeq" id="WP_135162673.1">
    <property type="nucleotide sequence ID" value="NZ_SPQS01000003.1"/>
</dbReference>
<protein>
    <submittedName>
        <fullName evidence="6">Flagellin</fullName>
    </submittedName>
</protein>
<comment type="subcellular location">
    <subcellularLocation>
        <location evidence="1">Bacterial flagellum</location>
    </subcellularLocation>
    <subcellularLocation>
        <location evidence="2">Secreted</location>
    </subcellularLocation>
</comment>
<evidence type="ECO:0000256" key="3">
    <source>
        <dbReference type="ARBA" id="ARBA00005709"/>
    </source>
</evidence>
<dbReference type="NCBIfam" id="NF006489">
    <property type="entry name" value="PRK08913.1"/>
    <property type="match status" value="1"/>
</dbReference>
<comment type="caution">
    <text evidence="6">The sequence shown here is derived from an EMBL/GenBank/DDBJ whole genome shotgun (WGS) entry which is preliminary data.</text>
</comment>
<keyword evidence="4" id="KW-0975">Bacterial flagellum</keyword>
<dbReference type="PANTHER" id="PTHR42792">
    <property type="entry name" value="FLAGELLIN"/>
    <property type="match status" value="1"/>
</dbReference>
<dbReference type="Gene3D" id="1.20.1330.10">
    <property type="entry name" value="f41 fragment of flagellin, N-terminal domain"/>
    <property type="match status" value="1"/>
</dbReference>
<dbReference type="Proteomes" id="UP000297700">
    <property type="component" value="Unassembled WGS sequence"/>
</dbReference>
<dbReference type="AlphaFoldDB" id="A0A4Y9PEG6"/>
<dbReference type="EMBL" id="SPQS01000003">
    <property type="protein sequence ID" value="TFV78774.1"/>
    <property type="molecule type" value="Genomic_DNA"/>
</dbReference>
<comment type="similarity">
    <text evidence="3">Belongs to the bacterial flagellin family.</text>
</comment>